<dbReference type="Proteomes" id="UP000887013">
    <property type="component" value="Unassembled WGS sequence"/>
</dbReference>
<protein>
    <submittedName>
        <fullName evidence="1">Uncharacterized protein</fullName>
    </submittedName>
</protein>
<name>A0A8X6PMJ1_NEPPI</name>
<proteinExistence type="predicted"/>
<organism evidence="1 2">
    <name type="scientific">Nephila pilipes</name>
    <name type="common">Giant wood spider</name>
    <name type="synonym">Nephila maculata</name>
    <dbReference type="NCBI Taxonomy" id="299642"/>
    <lineage>
        <taxon>Eukaryota</taxon>
        <taxon>Metazoa</taxon>
        <taxon>Ecdysozoa</taxon>
        <taxon>Arthropoda</taxon>
        <taxon>Chelicerata</taxon>
        <taxon>Arachnida</taxon>
        <taxon>Araneae</taxon>
        <taxon>Araneomorphae</taxon>
        <taxon>Entelegynae</taxon>
        <taxon>Araneoidea</taxon>
        <taxon>Nephilidae</taxon>
        <taxon>Nephila</taxon>
    </lineage>
</organism>
<comment type="caution">
    <text evidence="1">The sequence shown here is derived from an EMBL/GenBank/DDBJ whole genome shotgun (WGS) entry which is preliminary data.</text>
</comment>
<dbReference type="EMBL" id="BMAW01117680">
    <property type="protein sequence ID" value="GFT76294.1"/>
    <property type="molecule type" value="Genomic_DNA"/>
</dbReference>
<evidence type="ECO:0000313" key="2">
    <source>
        <dbReference type="Proteomes" id="UP000887013"/>
    </source>
</evidence>
<reference evidence="1" key="1">
    <citation type="submission" date="2020-08" db="EMBL/GenBank/DDBJ databases">
        <title>Multicomponent nature underlies the extraordinary mechanical properties of spider dragline silk.</title>
        <authorList>
            <person name="Kono N."/>
            <person name="Nakamura H."/>
            <person name="Mori M."/>
            <person name="Yoshida Y."/>
            <person name="Ohtoshi R."/>
            <person name="Malay A.D."/>
            <person name="Moran D.A.P."/>
            <person name="Tomita M."/>
            <person name="Numata K."/>
            <person name="Arakawa K."/>
        </authorList>
    </citation>
    <scope>NUCLEOTIDE SEQUENCE</scope>
</reference>
<sequence>MCQYNWFLHISHARCDPNLFGSVGHVKRIFDQRFFQASFVEGVSQVSLWFPLLVDKQLSVKEACKSFDYTLSPFENRPGETHVA</sequence>
<dbReference type="AlphaFoldDB" id="A0A8X6PMJ1"/>
<gene>
    <name evidence="1" type="ORF">NPIL_230681</name>
</gene>
<evidence type="ECO:0000313" key="1">
    <source>
        <dbReference type="EMBL" id="GFT76294.1"/>
    </source>
</evidence>
<keyword evidence="2" id="KW-1185">Reference proteome</keyword>
<accession>A0A8X6PMJ1</accession>